<comment type="similarity">
    <text evidence="6">Belongs to the formate--tetrahydrofolate ligase family.</text>
</comment>
<comment type="catalytic activity">
    <reaction evidence="6">
        <text>(6S)-5,6,7,8-tetrahydrofolate + formate + ATP = (6R)-10-formyltetrahydrofolate + ADP + phosphate</text>
        <dbReference type="Rhea" id="RHEA:20221"/>
        <dbReference type="ChEBI" id="CHEBI:15740"/>
        <dbReference type="ChEBI" id="CHEBI:30616"/>
        <dbReference type="ChEBI" id="CHEBI:43474"/>
        <dbReference type="ChEBI" id="CHEBI:57453"/>
        <dbReference type="ChEBI" id="CHEBI:195366"/>
        <dbReference type="ChEBI" id="CHEBI:456216"/>
        <dbReference type="EC" id="6.3.4.3"/>
    </reaction>
</comment>
<evidence type="ECO:0000256" key="4">
    <source>
        <dbReference type="ARBA" id="ARBA00022741"/>
    </source>
</evidence>
<proteinExistence type="inferred from homology"/>
<dbReference type="GO" id="GO:0005524">
    <property type="term" value="F:ATP binding"/>
    <property type="evidence" value="ECO:0007669"/>
    <property type="project" value="UniProtKB-UniRule"/>
</dbReference>
<dbReference type="Gene3D" id="3.10.410.10">
    <property type="entry name" value="Formyltetrahydrofolate synthetase, domain 3"/>
    <property type="match status" value="1"/>
</dbReference>
<keyword evidence="4 6" id="KW-0547">Nucleotide-binding</keyword>
<dbReference type="CDD" id="cd00477">
    <property type="entry name" value="FTHFS"/>
    <property type="match status" value="1"/>
</dbReference>
<comment type="pathway">
    <text evidence="1 6">One-carbon metabolism; tetrahydrofolate interconversion.</text>
</comment>
<evidence type="ECO:0000256" key="2">
    <source>
        <dbReference type="ARBA" id="ARBA00022563"/>
    </source>
</evidence>
<evidence type="ECO:0000256" key="3">
    <source>
        <dbReference type="ARBA" id="ARBA00022598"/>
    </source>
</evidence>
<feature type="binding site" evidence="6">
    <location>
        <begin position="67"/>
        <end position="74"/>
    </location>
    <ligand>
        <name>ATP</name>
        <dbReference type="ChEBI" id="CHEBI:30616"/>
    </ligand>
</feature>
<evidence type="ECO:0000256" key="6">
    <source>
        <dbReference type="HAMAP-Rule" id="MF_01543"/>
    </source>
</evidence>
<dbReference type="UniPathway" id="UPA00193"/>
<dbReference type="InterPro" id="IPR000559">
    <property type="entry name" value="Formate_THF_ligase"/>
</dbReference>
<dbReference type="GO" id="GO:0004329">
    <property type="term" value="F:formate-tetrahydrofolate ligase activity"/>
    <property type="evidence" value="ECO:0007669"/>
    <property type="project" value="UniProtKB-UniRule"/>
</dbReference>
<dbReference type="GO" id="GO:0035999">
    <property type="term" value="P:tetrahydrofolate interconversion"/>
    <property type="evidence" value="ECO:0007669"/>
    <property type="project" value="UniProtKB-UniRule"/>
</dbReference>
<keyword evidence="5 6" id="KW-0067">ATP-binding</keyword>
<dbReference type="InterPro" id="IPR027417">
    <property type="entry name" value="P-loop_NTPase"/>
</dbReference>
<accession>A0A4Q8AFP1</accession>
<evidence type="ECO:0000313" key="8">
    <source>
        <dbReference type="Proteomes" id="UP000292685"/>
    </source>
</evidence>
<protein>
    <recommendedName>
        <fullName evidence="6">Formate--tetrahydrofolate ligase</fullName>
        <ecNumber evidence="6">6.3.4.3</ecNumber>
    </recommendedName>
    <alternativeName>
        <fullName evidence="6">Formyltetrahydrofolate synthetase</fullName>
        <shortName evidence="6">FHS</shortName>
        <shortName evidence="6">FTHFS</shortName>
    </alternativeName>
</protein>
<reference evidence="7 8" key="1">
    <citation type="submission" date="2019-02" db="EMBL/GenBank/DDBJ databases">
        <title>Sequencing the genomes of 1000 actinobacteria strains.</title>
        <authorList>
            <person name="Klenk H.-P."/>
        </authorList>
    </citation>
    <scope>NUCLEOTIDE SEQUENCE [LARGE SCALE GENOMIC DNA]</scope>
    <source>
        <strain evidence="7 8">DSM 17364</strain>
    </source>
</reference>
<evidence type="ECO:0000256" key="5">
    <source>
        <dbReference type="ARBA" id="ARBA00022840"/>
    </source>
</evidence>
<dbReference type="AlphaFoldDB" id="A0A4Q8AFP1"/>
<keyword evidence="2 6" id="KW-0554">One-carbon metabolism</keyword>
<dbReference type="NCBIfam" id="NF010030">
    <property type="entry name" value="PRK13505.1"/>
    <property type="match status" value="1"/>
</dbReference>
<dbReference type="OrthoDB" id="9761733at2"/>
<evidence type="ECO:0000313" key="7">
    <source>
        <dbReference type="EMBL" id="RZU63140.1"/>
    </source>
</evidence>
<keyword evidence="8" id="KW-1185">Reference proteome</keyword>
<dbReference type="RefSeq" id="WP_130451598.1">
    <property type="nucleotide sequence ID" value="NZ_SHLA01000001.1"/>
</dbReference>
<dbReference type="Proteomes" id="UP000292685">
    <property type="component" value="Unassembled WGS sequence"/>
</dbReference>
<comment type="caution">
    <text evidence="7">The sequence shown here is derived from an EMBL/GenBank/DDBJ whole genome shotgun (WGS) entry which is preliminary data.</text>
</comment>
<evidence type="ECO:0000256" key="1">
    <source>
        <dbReference type="ARBA" id="ARBA00004777"/>
    </source>
</evidence>
<dbReference type="PROSITE" id="PS00722">
    <property type="entry name" value="FTHFS_2"/>
    <property type="match status" value="1"/>
</dbReference>
<keyword evidence="3 6" id="KW-0436">Ligase</keyword>
<dbReference type="Gene3D" id="3.30.1510.10">
    <property type="entry name" value="Domain 2, N(10)-formyltetrahydrofolate synthetase"/>
    <property type="match status" value="1"/>
</dbReference>
<dbReference type="EC" id="6.3.4.3" evidence="6"/>
<dbReference type="Gene3D" id="3.40.50.300">
    <property type="entry name" value="P-loop containing nucleotide triphosphate hydrolases"/>
    <property type="match status" value="1"/>
</dbReference>
<dbReference type="HAMAP" id="MF_01543">
    <property type="entry name" value="FTHFS"/>
    <property type="match status" value="1"/>
</dbReference>
<dbReference type="SUPFAM" id="SSF52540">
    <property type="entry name" value="P-loop containing nucleoside triphosphate hydrolases"/>
    <property type="match status" value="1"/>
</dbReference>
<dbReference type="Pfam" id="PF01268">
    <property type="entry name" value="FTHFS"/>
    <property type="match status" value="1"/>
</dbReference>
<name>A0A4Q8AFP1_9MICC</name>
<dbReference type="EMBL" id="SHLA01000001">
    <property type="protein sequence ID" value="RZU63140.1"/>
    <property type="molecule type" value="Genomic_DNA"/>
</dbReference>
<dbReference type="FunFam" id="3.10.410.10:FF:000001">
    <property type="entry name" value="Putative formate--tetrahydrofolate ligase"/>
    <property type="match status" value="1"/>
</dbReference>
<dbReference type="InterPro" id="IPR020628">
    <property type="entry name" value="Formate_THF_ligase_CS"/>
</dbReference>
<sequence>MNNEALDDASIAATAHLKPIAEIAAAAGVPDEALEPYGRHQGKIDVACLGGGEPTGAVVLVSAMSPTPAGEGKSTVTVGLGDALAAAGHRTMIALREPSLGPVFGLKGGATGGGNAQIVPMVSINLHFTGDFHAITSANNLLAAMVDNHLHHGNALDLDPESISFKRVLDVNDRALRRIRLDSGGGRETGFDITAASEVMAVLCLARDMGDLKARLGRITVGFTRSGLPVTAGDLEASGAMAMLLRDALKPNLVQTIAGTPALVHGGPFANIAHGCNSAIATDTARRLADVVVTEAGFGADLGAEKFLDIKARAADCAPTVVVLVATVRALKMHGGRDKADLAGSDPTAVAAGLPNLARHVRNVRRYGYEPVVALNRFGTDGDEELAVVENYCADNGVRCAITEVHARGAAGGAELARHVGALLGQTPSYRGIYPPGADVEEQIEAIVRQVYGGDGVEFAPEARAQLERIRAHGWERLPVCIAKTQYSFSDDPSLLGAPSGFTVRVRELVPKTGAGFVVALTGTVMTMPGLPAAPAAERMDVHDDGTVAGLF</sequence>
<gene>
    <name evidence="6" type="primary">fhs</name>
    <name evidence="7" type="ORF">EV380_2749</name>
</gene>
<organism evidence="7 8">
    <name type="scientific">Zhihengliuella halotolerans</name>
    <dbReference type="NCBI Taxonomy" id="370736"/>
    <lineage>
        <taxon>Bacteria</taxon>
        <taxon>Bacillati</taxon>
        <taxon>Actinomycetota</taxon>
        <taxon>Actinomycetes</taxon>
        <taxon>Micrococcales</taxon>
        <taxon>Micrococcaceae</taxon>
        <taxon>Zhihengliuella</taxon>
    </lineage>
</organism>